<dbReference type="PRINTS" id="PR00182">
    <property type="entry name" value="ECOLNEIPORIN"/>
</dbReference>
<dbReference type="InterPro" id="IPR002299">
    <property type="entry name" value="Porin_Neis"/>
</dbReference>
<dbReference type="SUPFAM" id="SSF56935">
    <property type="entry name" value="Porins"/>
    <property type="match status" value="1"/>
</dbReference>
<sequence length="375" mass="40412">MKTRLVLLILCSGMCSSPSWAQSSVTLYGIISTGIGYVNNEGGKSAVQMFSGANQNNRWGLKIREDLGGGLAALAQLENGFSSTNGTLGQGGRMFGRQAFVGLGSNRYGTMTFGRQYDMMWDYLDRYEPQAFGPGFGTTLGDSDNVEGNFRYNNSVKYVSPNFGGLTFEGLYAFSNKAGDFSQNRAWSAGVGYDNGSVRLAAAYLSIDQPGTANANGAVTDDYAGAPFALFHTSPLDSKVGVRHQEVAAVGGLYRMGAFSVASMYSNVHFSYLDNTGVNLNNFDVIGVYQLTPAWVVSAAWLYTSGHYQGVSADPHWNQAQASVDYYLSKRTDVFAFANYVRASNGPLAPAVIFQATPSSTRSQLLLLTGIRHLF</sequence>
<keyword evidence="10" id="KW-0998">Cell outer membrane</keyword>
<gene>
    <name evidence="13" type="ORF">SAMN05192542_104546</name>
</gene>
<keyword evidence="14" id="KW-1185">Reference proteome</keyword>
<dbReference type="GO" id="GO:0015288">
    <property type="term" value="F:porin activity"/>
    <property type="evidence" value="ECO:0007669"/>
    <property type="project" value="UniProtKB-KW"/>
</dbReference>
<dbReference type="AlphaFoldDB" id="A0A1H7LZT3"/>
<dbReference type="InterPro" id="IPR033900">
    <property type="entry name" value="Gram_neg_porin_domain"/>
</dbReference>
<keyword evidence="5" id="KW-0812">Transmembrane</keyword>
<dbReference type="GO" id="GO:0034220">
    <property type="term" value="P:monoatomic ion transmembrane transport"/>
    <property type="evidence" value="ECO:0007669"/>
    <property type="project" value="InterPro"/>
</dbReference>
<evidence type="ECO:0000256" key="7">
    <source>
        <dbReference type="ARBA" id="ARBA00023065"/>
    </source>
</evidence>
<evidence type="ECO:0000256" key="5">
    <source>
        <dbReference type="ARBA" id="ARBA00022692"/>
    </source>
</evidence>
<feature type="domain" description="Porin" evidence="12">
    <location>
        <begin position="14"/>
        <end position="345"/>
    </location>
</feature>
<feature type="chain" id="PRO_5030029071" evidence="11">
    <location>
        <begin position="22"/>
        <end position="375"/>
    </location>
</feature>
<dbReference type="Proteomes" id="UP000199120">
    <property type="component" value="Unassembled WGS sequence"/>
</dbReference>
<dbReference type="GO" id="GO:0046930">
    <property type="term" value="C:pore complex"/>
    <property type="evidence" value="ECO:0007669"/>
    <property type="project" value="UniProtKB-KW"/>
</dbReference>
<dbReference type="CDD" id="cd00342">
    <property type="entry name" value="gram_neg_porins"/>
    <property type="match status" value="1"/>
</dbReference>
<evidence type="ECO:0000256" key="9">
    <source>
        <dbReference type="ARBA" id="ARBA00023136"/>
    </source>
</evidence>
<feature type="signal peptide" evidence="11">
    <location>
        <begin position="1"/>
        <end position="21"/>
    </location>
</feature>
<keyword evidence="7" id="KW-0406">Ion transport</keyword>
<keyword evidence="4" id="KW-1134">Transmembrane beta strand</keyword>
<dbReference type="InterPro" id="IPR001702">
    <property type="entry name" value="Porin_Gram-ve"/>
</dbReference>
<accession>A0A1H7LZT3</accession>
<keyword evidence="8" id="KW-0626">Porin</keyword>
<dbReference type="GO" id="GO:0009279">
    <property type="term" value="C:cell outer membrane"/>
    <property type="evidence" value="ECO:0007669"/>
    <property type="project" value="UniProtKB-SubCell"/>
</dbReference>
<evidence type="ECO:0000256" key="10">
    <source>
        <dbReference type="ARBA" id="ARBA00023237"/>
    </source>
</evidence>
<dbReference type="Pfam" id="PF13609">
    <property type="entry name" value="Porin_4"/>
    <property type="match status" value="1"/>
</dbReference>
<dbReference type="EMBL" id="FOAJ01000004">
    <property type="protein sequence ID" value="SEL03985.1"/>
    <property type="molecule type" value="Genomic_DNA"/>
</dbReference>
<evidence type="ECO:0000256" key="1">
    <source>
        <dbReference type="ARBA" id="ARBA00004571"/>
    </source>
</evidence>
<organism evidence="13 14">
    <name type="scientific">Paraburkholderia caballeronis</name>
    <dbReference type="NCBI Taxonomy" id="416943"/>
    <lineage>
        <taxon>Bacteria</taxon>
        <taxon>Pseudomonadati</taxon>
        <taxon>Pseudomonadota</taxon>
        <taxon>Betaproteobacteria</taxon>
        <taxon>Burkholderiales</taxon>
        <taxon>Burkholderiaceae</taxon>
        <taxon>Paraburkholderia</taxon>
    </lineage>
</organism>
<comment type="subcellular location">
    <subcellularLocation>
        <location evidence="1">Cell outer membrane</location>
        <topology evidence="1">Multi-pass membrane protein</topology>
    </subcellularLocation>
</comment>
<dbReference type="InterPro" id="IPR023614">
    <property type="entry name" value="Porin_dom_sf"/>
</dbReference>
<comment type="subunit">
    <text evidence="2">Homotrimer.</text>
</comment>
<dbReference type="PRINTS" id="PR00184">
    <property type="entry name" value="NEISSPPORIN"/>
</dbReference>
<keyword evidence="6 11" id="KW-0732">Signal</keyword>
<evidence type="ECO:0000256" key="6">
    <source>
        <dbReference type="ARBA" id="ARBA00022729"/>
    </source>
</evidence>
<evidence type="ECO:0000256" key="2">
    <source>
        <dbReference type="ARBA" id="ARBA00011233"/>
    </source>
</evidence>
<dbReference type="PANTHER" id="PTHR34501:SF9">
    <property type="entry name" value="MAJOR OUTER MEMBRANE PROTEIN P.IA"/>
    <property type="match status" value="1"/>
</dbReference>
<evidence type="ECO:0000256" key="11">
    <source>
        <dbReference type="SAM" id="SignalP"/>
    </source>
</evidence>
<protein>
    <submittedName>
        <fullName evidence="13">Outer membrane protein (Porin)</fullName>
    </submittedName>
</protein>
<dbReference type="Gene3D" id="2.40.160.10">
    <property type="entry name" value="Porin"/>
    <property type="match status" value="1"/>
</dbReference>
<proteinExistence type="predicted"/>
<keyword evidence="9" id="KW-0472">Membrane</keyword>
<reference evidence="14" key="1">
    <citation type="submission" date="2016-10" db="EMBL/GenBank/DDBJ databases">
        <authorList>
            <person name="Varghese N."/>
            <person name="Submissions S."/>
        </authorList>
    </citation>
    <scope>NUCLEOTIDE SEQUENCE [LARGE SCALE GENOMIC DNA]</scope>
    <source>
        <strain evidence="14">LMG 26416</strain>
    </source>
</reference>
<evidence type="ECO:0000256" key="8">
    <source>
        <dbReference type="ARBA" id="ARBA00023114"/>
    </source>
</evidence>
<keyword evidence="3" id="KW-0813">Transport</keyword>
<dbReference type="PANTHER" id="PTHR34501">
    <property type="entry name" value="PROTEIN YDDL-RELATED"/>
    <property type="match status" value="1"/>
</dbReference>
<dbReference type="RefSeq" id="WP_243842382.1">
    <property type="nucleotide sequence ID" value="NZ_FNSR01000002.1"/>
</dbReference>
<evidence type="ECO:0000256" key="4">
    <source>
        <dbReference type="ARBA" id="ARBA00022452"/>
    </source>
</evidence>
<dbReference type="InterPro" id="IPR050298">
    <property type="entry name" value="Gram-neg_bact_OMP"/>
</dbReference>
<evidence type="ECO:0000259" key="12">
    <source>
        <dbReference type="Pfam" id="PF13609"/>
    </source>
</evidence>
<evidence type="ECO:0000313" key="14">
    <source>
        <dbReference type="Proteomes" id="UP000199120"/>
    </source>
</evidence>
<evidence type="ECO:0000313" key="13">
    <source>
        <dbReference type="EMBL" id="SEL03985.1"/>
    </source>
</evidence>
<name>A0A1H7LZT3_9BURK</name>
<dbReference type="STRING" id="416943.SAMN05445871_3630"/>
<evidence type="ECO:0000256" key="3">
    <source>
        <dbReference type="ARBA" id="ARBA00022448"/>
    </source>
</evidence>